<feature type="domain" description="CCHC-type" evidence="4">
    <location>
        <begin position="90"/>
        <end position="106"/>
    </location>
</feature>
<dbReference type="InterPro" id="IPR033489">
    <property type="entry name" value="RBBP6"/>
</dbReference>
<accession>A0A834WA18</accession>
<dbReference type="GO" id="GO:0061630">
    <property type="term" value="F:ubiquitin protein ligase activity"/>
    <property type="evidence" value="ECO:0007669"/>
    <property type="project" value="InterPro"/>
</dbReference>
<evidence type="ECO:0000313" key="6">
    <source>
        <dbReference type="Proteomes" id="UP000634136"/>
    </source>
</evidence>
<sequence>MITFSSSTHPPIKREGPEWNVFGGDLYETSSTKKEYKWPKEPPPGYVCHKCFVPGHFIHHCPKSKRDYYEDSKNKAIMECRPKVPPQGYLCDRCKVPGHYISRCPTNGNPKFDMIKRVIKPPPPASTSNGNNNNNNNNNLQEIILCPLCNHVMKDAAQTKCCFRSFCDKCIREYINRFKSICVCGANIVEDDIMPNRTLREAINRMDLRCLGVSFGKMTPPALKDSSYVLEKMKSYFLREKNVLLLCWPHKTRLIISV</sequence>
<reference evidence="5" key="1">
    <citation type="submission" date="2020-09" db="EMBL/GenBank/DDBJ databases">
        <title>Genome-Enabled Discovery of Anthraquinone Biosynthesis in Senna tora.</title>
        <authorList>
            <person name="Kang S.-H."/>
            <person name="Pandey R.P."/>
            <person name="Lee C.-M."/>
            <person name="Sim J.-S."/>
            <person name="Jeong J.-T."/>
            <person name="Choi B.-S."/>
            <person name="Jung M."/>
            <person name="Ginzburg D."/>
            <person name="Zhao K."/>
            <person name="Won S.Y."/>
            <person name="Oh T.-J."/>
            <person name="Yu Y."/>
            <person name="Kim N.-H."/>
            <person name="Lee O.R."/>
            <person name="Lee T.-H."/>
            <person name="Bashyal P."/>
            <person name="Kim T.-S."/>
            <person name="Lee W.-H."/>
            <person name="Kawkins C."/>
            <person name="Kim C.-K."/>
            <person name="Kim J.S."/>
            <person name="Ahn B.O."/>
            <person name="Rhee S.Y."/>
            <person name="Sohng J.K."/>
        </authorList>
    </citation>
    <scope>NUCLEOTIDE SEQUENCE</scope>
    <source>
        <tissue evidence="5">Leaf</tissue>
    </source>
</reference>
<dbReference type="GO" id="GO:0003676">
    <property type="term" value="F:nucleic acid binding"/>
    <property type="evidence" value="ECO:0007669"/>
    <property type="project" value="InterPro"/>
</dbReference>
<keyword evidence="6" id="KW-1185">Reference proteome</keyword>
<dbReference type="Gene3D" id="3.30.40.10">
    <property type="entry name" value="Zinc/RING finger domain, C3HC4 (zinc finger)"/>
    <property type="match status" value="1"/>
</dbReference>
<dbReference type="GO" id="GO:0016567">
    <property type="term" value="P:protein ubiquitination"/>
    <property type="evidence" value="ECO:0007669"/>
    <property type="project" value="InterPro"/>
</dbReference>
<dbReference type="InterPro" id="IPR013083">
    <property type="entry name" value="Znf_RING/FYVE/PHD"/>
</dbReference>
<organism evidence="5 6">
    <name type="scientific">Senna tora</name>
    <dbReference type="NCBI Taxonomy" id="362788"/>
    <lineage>
        <taxon>Eukaryota</taxon>
        <taxon>Viridiplantae</taxon>
        <taxon>Streptophyta</taxon>
        <taxon>Embryophyta</taxon>
        <taxon>Tracheophyta</taxon>
        <taxon>Spermatophyta</taxon>
        <taxon>Magnoliopsida</taxon>
        <taxon>eudicotyledons</taxon>
        <taxon>Gunneridae</taxon>
        <taxon>Pentapetalae</taxon>
        <taxon>rosids</taxon>
        <taxon>fabids</taxon>
        <taxon>Fabales</taxon>
        <taxon>Fabaceae</taxon>
        <taxon>Caesalpinioideae</taxon>
        <taxon>Cassia clade</taxon>
        <taxon>Senna</taxon>
    </lineage>
</organism>
<dbReference type="InterPro" id="IPR025829">
    <property type="entry name" value="Zn_knuckle_CX2CX3GHX4C"/>
</dbReference>
<dbReference type="Proteomes" id="UP000634136">
    <property type="component" value="Unassembled WGS sequence"/>
</dbReference>
<evidence type="ECO:0000313" key="5">
    <source>
        <dbReference type="EMBL" id="KAF7813963.1"/>
    </source>
</evidence>
<keyword evidence="2" id="KW-0863">Zinc-finger</keyword>
<evidence type="ECO:0000256" key="2">
    <source>
        <dbReference type="ARBA" id="ARBA00022771"/>
    </source>
</evidence>
<dbReference type="AlphaFoldDB" id="A0A834WA18"/>
<proteinExistence type="predicted"/>
<dbReference type="GO" id="GO:0006511">
    <property type="term" value="P:ubiquitin-dependent protein catabolic process"/>
    <property type="evidence" value="ECO:0007669"/>
    <property type="project" value="TreeGrafter"/>
</dbReference>
<evidence type="ECO:0000259" key="4">
    <source>
        <dbReference type="SMART" id="SM00343"/>
    </source>
</evidence>
<dbReference type="OrthoDB" id="106784at2759"/>
<keyword evidence="1" id="KW-0479">Metal-binding</keyword>
<gene>
    <name evidence="5" type="ORF">G2W53_027932</name>
</gene>
<dbReference type="SUPFAM" id="SSF57756">
    <property type="entry name" value="Retrovirus zinc finger-like domains"/>
    <property type="match status" value="1"/>
</dbReference>
<keyword evidence="3" id="KW-0862">Zinc</keyword>
<dbReference type="PANTHER" id="PTHR15439:SF0">
    <property type="entry name" value="CELL DIVISION CYCLE AND APOPTOSIS REGULATOR PROTEIN 1-RELATED"/>
    <property type="match status" value="1"/>
</dbReference>
<evidence type="ECO:0000256" key="1">
    <source>
        <dbReference type="ARBA" id="ARBA00022723"/>
    </source>
</evidence>
<dbReference type="GO" id="GO:0008270">
    <property type="term" value="F:zinc ion binding"/>
    <property type="evidence" value="ECO:0007669"/>
    <property type="project" value="UniProtKB-KW"/>
</dbReference>
<dbReference type="GO" id="GO:0006397">
    <property type="term" value="P:mRNA processing"/>
    <property type="evidence" value="ECO:0007669"/>
    <property type="project" value="InterPro"/>
</dbReference>
<feature type="domain" description="CCHC-type" evidence="4">
    <location>
        <begin position="47"/>
        <end position="63"/>
    </location>
</feature>
<name>A0A834WA18_9FABA</name>
<dbReference type="SMART" id="SM00343">
    <property type="entry name" value="ZnF_C2HC"/>
    <property type="match status" value="2"/>
</dbReference>
<dbReference type="SUPFAM" id="SSF57850">
    <property type="entry name" value="RING/U-box"/>
    <property type="match status" value="1"/>
</dbReference>
<dbReference type="Gene3D" id="4.10.60.10">
    <property type="entry name" value="Zinc finger, CCHC-type"/>
    <property type="match status" value="2"/>
</dbReference>
<protein>
    <submittedName>
        <fullName evidence="5">DWNN domain a CCHC-type zinc finger</fullName>
    </submittedName>
</protein>
<dbReference type="Pfam" id="PF13696">
    <property type="entry name" value="zf-CCHC_2"/>
    <property type="match status" value="2"/>
</dbReference>
<comment type="caution">
    <text evidence="5">The sequence shown here is derived from an EMBL/GenBank/DDBJ whole genome shotgun (WGS) entry which is preliminary data.</text>
</comment>
<dbReference type="InterPro" id="IPR036875">
    <property type="entry name" value="Znf_CCHC_sf"/>
</dbReference>
<dbReference type="GO" id="GO:0005634">
    <property type="term" value="C:nucleus"/>
    <property type="evidence" value="ECO:0007669"/>
    <property type="project" value="TreeGrafter"/>
</dbReference>
<dbReference type="EMBL" id="JAAIUW010000009">
    <property type="protein sequence ID" value="KAF7813963.1"/>
    <property type="molecule type" value="Genomic_DNA"/>
</dbReference>
<evidence type="ECO:0000256" key="3">
    <source>
        <dbReference type="ARBA" id="ARBA00022833"/>
    </source>
</evidence>
<dbReference type="InterPro" id="IPR001878">
    <property type="entry name" value="Znf_CCHC"/>
</dbReference>
<dbReference type="PANTHER" id="PTHR15439">
    <property type="entry name" value="RETINOBLASTOMA-BINDING PROTEIN 6"/>
    <property type="match status" value="1"/>
</dbReference>